<organism evidence="1">
    <name type="scientific">Fusarium oxysporum f. sp. cepae</name>
    <dbReference type="NCBI Taxonomy" id="396571"/>
    <lineage>
        <taxon>Eukaryota</taxon>
        <taxon>Fungi</taxon>
        <taxon>Dikarya</taxon>
        <taxon>Ascomycota</taxon>
        <taxon>Pezizomycotina</taxon>
        <taxon>Sordariomycetes</taxon>
        <taxon>Hypocreomycetidae</taxon>
        <taxon>Hypocreales</taxon>
        <taxon>Nectriaceae</taxon>
        <taxon>Fusarium</taxon>
        <taxon>Fusarium oxysporum species complex</taxon>
    </lineage>
</organism>
<sequence>MSVPYVTSDRYIRFPVFPTPWGISISDESLSYYDLTVAGRTDKARPPMADHQHAHYHAVRPRHDLDSRFVNWSAHSQKMGPLSLITSQTQT</sequence>
<gene>
    <name evidence="1" type="ORF">BFJ65_g10675</name>
</gene>
<accession>A0A3L6N9I1</accession>
<dbReference type="AlphaFoldDB" id="A0A3L6N9I1"/>
<name>A0A3L6N9I1_FUSOX</name>
<comment type="caution">
    <text evidence="1">The sequence shown here is derived from an EMBL/GenBank/DDBJ whole genome shotgun (WGS) entry which is preliminary data.</text>
</comment>
<proteinExistence type="predicted"/>
<evidence type="ECO:0000313" key="1">
    <source>
        <dbReference type="EMBL" id="RKK14105.1"/>
    </source>
</evidence>
<protein>
    <submittedName>
        <fullName evidence="1">Uncharacterized protein</fullName>
    </submittedName>
</protein>
<dbReference type="EMBL" id="MRCU01000007">
    <property type="protein sequence ID" value="RKK14105.1"/>
    <property type="molecule type" value="Genomic_DNA"/>
</dbReference>
<reference evidence="1" key="1">
    <citation type="journal article" date="2018" name="Sci. Rep.">
        <title>Characterisation of pathogen-specific regions and novel effector candidates in Fusarium oxysporum f. sp. cepae.</title>
        <authorList>
            <person name="Armitage A.D."/>
            <person name="Taylor A."/>
            <person name="Sobczyk M.K."/>
            <person name="Baxter L."/>
            <person name="Greenfield B.P."/>
            <person name="Bates H.J."/>
            <person name="Wilson F."/>
            <person name="Jackson A.C."/>
            <person name="Ott S."/>
            <person name="Harrison R.J."/>
            <person name="Clarkson J.P."/>
        </authorList>
    </citation>
    <scope>NUCLEOTIDE SEQUENCE [LARGE SCALE GENOMIC DNA]</scope>
    <source>
        <strain evidence="1">FoC_Fus2</strain>
    </source>
</reference>
<dbReference type="Proteomes" id="UP000270866">
    <property type="component" value="Chromosome 9"/>
</dbReference>